<evidence type="ECO:0000256" key="2">
    <source>
        <dbReference type="ARBA" id="ARBA00022490"/>
    </source>
</evidence>
<dbReference type="GO" id="GO:0008080">
    <property type="term" value="F:N-acetyltransferase activity"/>
    <property type="evidence" value="ECO:0007669"/>
    <property type="project" value="InterPro"/>
</dbReference>
<dbReference type="SUPFAM" id="SSF55729">
    <property type="entry name" value="Acyl-CoA N-acyltransferases (Nat)"/>
    <property type="match status" value="1"/>
</dbReference>
<dbReference type="InterPro" id="IPR016181">
    <property type="entry name" value="Acyl_CoA_acyltransferase"/>
</dbReference>
<sequence length="166" mass="18082">MTDEPVSEHERHVTDRREGTVRIRTATASDLDAVMAIELASFGASAWTHETMRAELGSEWGRYLVAEEAGAALGYAGLRAVGVEGDVQTIAVDAAARGRGIGRALLAELLAEAERRGVRELFLEVRADNPVARALYESVGFAEIGVRPRYYQPEDVDAVVMKRVRA</sequence>
<evidence type="ECO:0000313" key="7">
    <source>
        <dbReference type="Proteomes" id="UP000321749"/>
    </source>
</evidence>
<feature type="domain" description="N-acetyltransferase" evidence="5">
    <location>
        <begin position="21"/>
        <end position="166"/>
    </location>
</feature>
<dbReference type="InterPro" id="IPR050680">
    <property type="entry name" value="YpeA/RimI_acetyltransf"/>
</dbReference>
<keyword evidence="2" id="KW-0963">Cytoplasm</keyword>
<dbReference type="EMBL" id="BJUU01000005">
    <property type="protein sequence ID" value="GEK79858.1"/>
    <property type="molecule type" value="Genomic_DNA"/>
</dbReference>
<dbReference type="Pfam" id="PF00583">
    <property type="entry name" value="Acetyltransf_1"/>
    <property type="match status" value="1"/>
</dbReference>
<dbReference type="Proteomes" id="UP000321749">
    <property type="component" value="Unassembled WGS sequence"/>
</dbReference>
<protein>
    <submittedName>
        <fullName evidence="6">Ribosomal-protein-alanine acetyltransferase</fullName>
    </submittedName>
</protein>
<reference evidence="6 7" key="1">
    <citation type="submission" date="2019-07" db="EMBL/GenBank/DDBJ databases">
        <title>Whole genome shotgun sequence of Agrococcus baldri NBRC 103055.</title>
        <authorList>
            <person name="Hosoyama A."/>
            <person name="Uohara A."/>
            <person name="Ohji S."/>
            <person name="Ichikawa N."/>
        </authorList>
    </citation>
    <scope>NUCLEOTIDE SEQUENCE [LARGE SCALE GENOMIC DNA]</scope>
    <source>
        <strain evidence="6 7">NBRC 103055</strain>
    </source>
</reference>
<dbReference type="PANTHER" id="PTHR43420">
    <property type="entry name" value="ACETYLTRANSFERASE"/>
    <property type="match status" value="1"/>
</dbReference>
<accession>A0AA87URK1</accession>
<evidence type="ECO:0000256" key="4">
    <source>
        <dbReference type="ARBA" id="ARBA00023315"/>
    </source>
</evidence>
<dbReference type="PROSITE" id="PS51186">
    <property type="entry name" value="GNAT"/>
    <property type="match status" value="1"/>
</dbReference>
<keyword evidence="7" id="KW-1185">Reference proteome</keyword>
<comment type="similarity">
    <text evidence="1">Belongs to the acetyltransferase family. RimI subfamily.</text>
</comment>
<keyword evidence="4" id="KW-0012">Acyltransferase</keyword>
<dbReference type="CDD" id="cd04301">
    <property type="entry name" value="NAT_SF"/>
    <property type="match status" value="1"/>
</dbReference>
<evidence type="ECO:0000256" key="1">
    <source>
        <dbReference type="ARBA" id="ARBA00005395"/>
    </source>
</evidence>
<dbReference type="InterPro" id="IPR000182">
    <property type="entry name" value="GNAT_dom"/>
</dbReference>
<proteinExistence type="inferred from homology"/>
<evidence type="ECO:0000256" key="3">
    <source>
        <dbReference type="ARBA" id="ARBA00022679"/>
    </source>
</evidence>
<evidence type="ECO:0000313" key="6">
    <source>
        <dbReference type="EMBL" id="GEK79858.1"/>
    </source>
</evidence>
<keyword evidence="3" id="KW-0808">Transferase</keyword>
<organism evidence="6 7">
    <name type="scientific">Agrococcus baldri</name>
    <dbReference type="NCBI Taxonomy" id="153730"/>
    <lineage>
        <taxon>Bacteria</taxon>
        <taxon>Bacillati</taxon>
        <taxon>Actinomycetota</taxon>
        <taxon>Actinomycetes</taxon>
        <taxon>Micrococcales</taxon>
        <taxon>Microbacteriaceae</taxon>
        <taxon>Agrococcus</taxon>
    </lineage>
</organism>
<gene>
    <name evidence="6" type="ORF">ABA31_12090</name>
</gene>
<evidence type="ECO:0000259" key="5">
    <source>
        <dbReference type="PROSITE" id="PS51186"/>
    </source>
</evidence>
<dbReference type="InterPro" id="IPR006464">
    <property type="entry name" value="AcTrfase_RimI/Ard1"/>
</dbReference>
<name>A0AA87URK1_9MICO</name>
<dbReference type="NCBIfam" id="TIGR01575">
    <property type="entry name" value="rimI"/>
    <property type="match status" value="1"/>
</dbReference>
<dbReference type="AlphaFoldDB" id="A0AA87URK1"/>
<dbReference type="Gene3D" id="3.40.630.30">
    <property type="match status" value="1"/>
</dbReference>
<comment type="caution">
    <text evidence="6">The sequence shown here is derived from an EMBL/GenBank/DDBJ whole genome shotgun (WGS) entry which is preliminary data.</text>
</comment>
<dbReference type="PANTHER" id="PTHR43420:SF44">
    <property type="entry name" value="ACETYLTRANSFERASE YPEA"/>
    <property type="match status" value="1"/>
</dbReference>